<dbReference type="InterPro" id="IPR015867">
    <property type="entry name" value="N-reg_PII/ATP_PRibTrfase_C"/>
</dbReference>
<sequence length="102" mass="11239">MCTGKSIQIVINSTFENKLIQILKKNGLTGYTQLSARGDGESGVQDGHSEGESNVMFIVLASDNAAATLIEELNKYRNMGYHIFVYTHIAEVLNSDKIQICK</sequence>
<dbReference type="Gene3D" id="3.30.70.120">
    <property type="match status" value="1"/>
</dbReference>
<proteinExistence type="predicted"/>
<dbReference type="Pfam" id="PF00543">
    <property type="entry name" value="P-II"/>
    <property type="match status" value="1"/>
</dbReference>
<name>A0A6S6SCX4_9BACT</name>
<dbReference type="InterPro" id="IPR002187">
    <property type="entry name" value="N-reg_PII"/>
</dbReference>
<evidence type="ECO:0008006" key="2">
    <source>
        <dbReference type="Google" id="ProtNLM"/>
    </source>
</evidence>
<dbReference type="SUPFAM" id="SSF54913">
    <property type="entry name" value="GlnB-like"/>
    <property type="match status" value="1"/>
</dbReference>
<protein>
    <recommendedName>
        <fullName evidence="2">Nitrogen regulatory protein P-II</fullName>
    </recommendedName>
</protein>
<dbReference type="GO" id="GO:0030234">
    <property type="term" value="F:enzyme regulator activity"/>
    <property type="evidence" value="ECO:0007669"/>
    <property type="project" value="InterPro"/>
</dbReference>
<reference evidence="1" key="1">
    <citation type="submission" date="2020-01" db="EMBL/GenBank/DDBJ databases">
        <authorList>
            <person name="Meier V. D."/>
            <person name="Meier V D."/>
        </authorList>
    </citation>
    <scope>NUCLEOTIDE SEQUENCE</scope>
    <source>
        <strain evidence="1">HLG_WM_MAG_06</strain>
    </source>
</reference>
<accession>A0A6S6SCX4</accession>
<organism evidence="1">
    <name type="scientific">uncultured Sulfurovum sp</name>
    <dbReference type="NCBI Taxonomy" id="269237"/>
    <lineage>
        <taxon>Bacteria</taxon>
        <taxon>Pseudomonadati</taxon>
        <taxon>Campylobacterota</taxon>
        <taxon>Epsilonproteobacteria</taxon>
        <taxon>Campylobacterales</taxon>
        <taxon>Sulfurovaceae</taxon>
        <taxon>Sulfurovum</taxon>
        <taxon>environmental samples</taxon>
    </lineage>
</organism>
<dbReference type="GO" id="GO:0006808">
    <property type="term" value="P:regulation of nitrogen utilization"/>
    <property type="evidence" value="ECO:0007669"/>
    <property type="project" value="InterPro"/>
</dbReference>
<evidence type="ECO:0000313" key="1">
    <source>
        <dbReference type="EMBL" id="CAA6801162.1"/>
    </source>
</evidence>
<dbReference type="AlphaFoldDB" id="A0A6S6SCX4"/>
<dbReference type="InterPro" id="IPR011322">
    <property type="entry name" value="N-reg_PII-like_a/b"/>
</dbReference>
<dbReference type="EMBL" id="CACVAP010000032">
    <property type="protein sequence ID" value="CAA6801162.1"/>
    <property type="molecule type" value="Genomic_DNA"/>
</dbReference>
<gene>
    <name evidence="1" type="ORF">HELGO_WM12642</name>
</gene>